<comment type="caution">
    <text evidence="1">The sequence shown here is derived from an EMBL/GenBank/DDBJ whole genome shotgun (WGS) entry which is preliminary data.</text>
</comment>
<sequence length="187" mass="21415">MSNRFRSLNEDAFLHEPPMSSSVALSKNDIDTDKLSNLLCNITSFKKIEKIDQNNKPIIIDMINEDNQISKKKEVIDEEYNHIKESFSEKSIPQKNKLINQKNEMDYVTSQLANNPNFKNGKSATLEQKKKETEKLLCLWSEICKNIPQLADCANLIDIHNIEITSNSDLMNHFQGIVEQISSKLSS</sequence>
<keyword evidence="2" id="KW-1185">Reference proteome</keyword>
<evidence type="ECO:0000313" key="1">
    <source>
        <dbReference type="EMBL" id="KAK8877985.1"/>
    </source>
</evidence>
<organism evidence="1 2">
    <name type="scientific">Tritrichomonas musculus</name>
    <dbReference type="NCBI Taxonomy" id="1915356"/>
    <lineage>
        <taxon>Eukaryota</taxon>
        <taxon>Metamonada</taxon>
        <taxon>Parabasalia</taxon>
        <taxon>Tritrichomonadida</taxon>
        <taxon>Tritrichomonadidae</taxon>
        <taxon>Tritrichomonas</taxon>
    </lineage>
</organism>
<reference evidence="1 2" key="1">
    <citation type="submission" date="2024-04" db="EMBL/GenBank/DDBJ databases">
        <title>Tritrichomonas musculus Genome.</title>
        <authorList>
            <person name="Alves-Ferreira E."/>
            <person name="Grigg M."/>
            <person name="Lorenzi H."/>
            <person name="Galac M."/>
        </authorList>
    </citation>
    <scope>NUCLEOTIDE SEQUENCE [LARGE SCALE GENOMIC DNA]</scope>
    <source>
        <strain evidence="1 2">EAF2021</strain>
    </source>
</reference>
<gene>
    <name evidence="1" type="ORF">M9Y10_004748</name>
</gene>
<proteinExistence type="predicted"/>
<dbReference type="Proteomes" id="UP001470230">
    <property type="component" value="Unassembled WGS sequence"/>
</dbReference>
<name>A0ABR2JJF6_9EUKA</name>
<dbReference type="EMBL" id="JAPFFF010000011">
    <property type="protein sequence ID" value="KAK8877985.1"/>
    <property type="molecule type" value="Genomic_DNA"/>
</dbReference>
<accession>A0ABR2JJF6</accession>
<protein>
    <submittedName>
        <fullName evidence="1">Uncharacterized protein</fullName>
    </submittedName>
</protein>
<evidence type="ECO:0000313" key="2">
    <source>
        <dbReference type="Proteomes" id="UP001470230"/>
    </source>
</evidence>